<gene>
    <name evidence="6" type="ORF">HH212_20390</name>
</gene>
<feature type="domain" description="DUF5597" evidence="5">
    <location>
        <begin position="406"/>
        <end position="547"/>
    </location>
</feature>
<organism evidence="6 7">
    <name type="scientific">Massilia forsythiae</name>
    <dbReference type="NCBI Taxonomy" id="2728020"/>
    <lineage>
        <taxon>Bacteria</taxon>
        <taxon>Pseudomonadati</taxon>
        <taxon>Pseudomonadota</taxon>
        <taxon>Betaproteobacteria</taxon>
        <taxon>Burkholderiales</taxon>
        <taxon>Oxalobacteraceae</taxon>
        <taxon>Telluria group</taxon>
        <taxon>Massilia</taxon>
    </lineage>
</organism>
<dbReference type="FunFam" id="3.20.20.80:FF:000135">
    <property type="entry name" value="Beta-galactosidase, putative, bgl35A"/>
    <property type="match status" value="1"/>
</dbReference>
<dbReference type="Proteomes" id="UP000502415">
    <property type="component" value="Chromosome"/>
</dbReference>
<keyword evidence="7" id="KW-1185">Reference proteome</keyword>
<keyword evidence="1" id="KW-0378">Hydrolase</keyword>
<dbReference type="Pfam" id="PF18120">
    <property type="entry name" value="DUF5597"/>
    <property type="match status" value="1"/>
</dbReference>
<keyword evidence="3" id="KW-0732">Signal</keyword>
<evidence type="ECO:0000259" key="5">
    <source>
        <dbReference type="Pfam" id="PF18120"/>
    </source>
</evidence>
<feature type="signal peptide" evidence="3">
    <location>
        <begin position="1"/>
        <end position="26"/>
    </location>
</feature>
<feature type="chain" id="PRO_5030805192" evidence="3">
    <location>
        <begin position="27"/>
        <end position="561"/>
    </location>
</feature>
<reference evidence="6 7" key="1">
    <citation type="submission" date="2020-04" db="EMBL/GenBank/DDBJ databases">
        <title>Genome sequencing of novel species.</title>
        <authorList>
            <person name="Heo J."/>
            <person name="Kim S.-J."/>
            <person name="Kim J.-S."/>
            <person name="Hong S.-B."/>
            <person name="Kwon S.-W."/>
        </authorList>
    </citation>
    <scope>NUCLEOTIDE SEQUENCE [LARGE SCALE GENOMIC DNA]</scope>
    <source>
        <strain evidence="6 7">GN2-R2</strain>
    </source>
</reference>
<dbReference type="RefSeq" id="WP_170204173.1">
    <property type="nucleotide sequence ID" value="NZ_CP051685.1"/>
</dbReference>
<keyword evidence="2" id="KW-0326">Glycosidase</keyword>
<name>A0A7Z2VZ43_9BURK</name>
<dbReference type="GO" id="GO:0005975">
    <property type="term" value="P:carbohydrate metabolic process"/>
    <property type="evidence" value="ECO:0007669"/>
    <property type="project" value="InterPro"/>
</dbReference>
<accession>A0A7Z2VZ43</accession>
<dbReference type="SUPFAM" id="SSF51445">
    <property type="entry name" value="(Trans)glycosidases"/>
    <property type="match status" value="1"/>
</dbReference>
<proteinExistence type="predicted"/>
<protein>
    <submittedName>
        <fullName evidence="6">DUF5597 domain-containing protein</fullName>
    </submittedName>
</protein>
<dbReference type="GO" id="GO:0004565">
    <property type="term" value="F:beta-galactosidase activity"/>
    <property type="evidence" value="ECO:0007669"/>
    <property type="project" value="InterPro"/>
</dbReference>
<feature type="domain" description="Glycoside hydrolase family 42 N-terminal" evidence="4">
    <location>
        <begin position="74"/>
        <end position="220"/>
    </location>
</feature>
<dbReference type="InterPro" id="IPR013529">
    <property type="entry name" value="Glyco_hydro_42_N"/>
</dbReference>
<dbReference type="AlphaFoldDB" id="A0A7Z2VZ43"/>
<evidence type="ECO:0000256" key="1">
    <source>
        <dbReference type="ARBA" id="ARBA00022801"/>
    </source>
</evidence>
<dbReference type="GO" id="GO:0009341">
    <property type="term" value="C:beta-galactosidase complex"/>
    <property type="evidence" value="ECO:0007669"/>
    <property type="project" value="InterPro"/>
</dbReference>
<dbReference type="Pfam" id="PF02449">
    <property type="entry name" value="Glyco_hydro_42"/>
    <property type="match status" value="1"/>
</dbReference>
<dbReference type="EMBL" id="CP051685">
    <property type="protein sequence ID" value="QJE02086.1"/>
    <property type="molecule type" value="Genomic_DNA"/>
</dbReference>
<dbReference type="InterPro" id="IPR017853">
    <property type="entry name" value="GH"/>
</dbReference>
<evidence type="ECO:0000256" key="2">
    <source>
        <dbReference type="ARBA" id="ARBA00023295"/>
    </source>
</evidence>
<dbReference type="Gene3D" id="3.20.20.80">
    <property type="entry name" value="Glycosidases"/>
    <property type="match status" value="1"/>
</dbReference>
<sequence length="561" mass="61999">MTTPFFRRAALCAFLAAAGLHTVSIAAATAAEMPRLVEQNGRHALLVDGAPFLVLGGQAQNSSNYPAALPKVWEALKDAHANTLEIPVAWEQIEPREGKFDFGYVDTLVAQARQNGMRLVLLWFGTWKNTGPSYTPEWVKFDNTRFPRMVDKDGKTSYCLSPLGEATLAADKKAFVALMEHVRKIDADKKTVIMVQVENEVGTYGVARDYGARGQAAFAQPVPAAVLAQQPAPAGRPAQGNWSEVYGDYAEQYFHSWAIASYIEEIAKAGRAVYDLPMYVNNALRDPQPLDDPRAPLPWRANFASGGPTYDVIGIYKAAAPHIDFAAPDIYMPESNKVSAILASFQRRDNALMVPEMGNAEGYARYVYQIIGKGALGVAPFGIDYAEYSNYPLGAKYIDRRMVEPFAKIYKVFAPMGRTWAKWALAGRTWGVAEGDDRAPQTVEMNGWKATLSFREFQFGEREYLRDKTEFAAGTEHPSGGVAIAQVGPDEFVLIGQQIRVKLSGLGANKEKPSMYARVEEGRFDKDGKWVMERNWNGDQTDYGLNLPATPTVLKVRMGTY</sequence>
<evidence type="ECO:0000313" key="6">
    <source>
        <dbReference type="EMBL" id="QJE02086.1"/>
    </source>
</evidence>
<dbReference type="KEGG" id="mfy:HH212_20390"/>
<dbReference type="InterPro" id="IPR040719">
    <property type="entry name" value="DUF5597"/>
</dbReference>
<evidence type="ECO:0000256" key="3">
    <source>
        <dbReference type="SAM" id="SignalP"/>
    </source>
</evidence>
<dbReference type="Gene3D" id="2.60.220.20">
    <property type="entry name" value="putative beta-Galactosidase from caulobacter crescentus"/>
    <property type="match status" value="1"/>
</dbReference>
<evidence type="ECO:0000313" key="7">
    <source>
        <dbReference type="Proteomes" id="UP000502415"/>
    </source>
</evidence>
<evidence type="ECO:0000259" key="4">
    <source>
        <dbReference type="Pfam" id="PF02449"/>
    </source>
</evidence>